<dbReference type="InterPro" id="IPR003838">
    <property type="entry name" value="ABC3_permease_C"/>
</dbReference>
<dbReference type="GO" id="GO:0022857">
    <property type="term" value="F:transmembrane transporter activity"/>
    <property type="evidence" value="ECO:0007669"/>
    <property type="project" value="TreeGrafter"/>
</dbReference>
<dbReference type="RefSeq" id="WP_055152978.1">
    <property type="nucleotide sequence ID" value="NZ_CYZU01000017.1"/>
</dbReference>
<feature type="transmembrane region" description="Helical" evidence="7">
    <location>
        <begin position="447"/>
        <end position="468"/>
    </location>
</feature>
<keyword evidence="2" id="KW-1003">Cell membrane</keyword>
<proteinExistence type="inferred from homology"/>
<keyword evidence="5 7" id="KW-0472">Membrane</keyword>
<feature type="transmembrane region" description="Helical" evidence="7">
    <location>
        <begin position="813"/>
        <end position="835"/>
    </location>
</feature>
<dbReference type="GO" id="GO:0005886">
    <property type="term" value="C:plasma membrane"/>
    <property type="evidence" value="ECO:0007669"/>
    <property type="project" value="UniProtKB-SubCell"/>
</dbReference>
<feature type="transmembrane region" description="Helical" evidence="7">
    <location>
        <begin position="267"/>
        <end position="288"/>
    </location>
</feature>
<dbReference type="InterPro" id="IPR050250">
    <property type="entry name" value="Macrolide_Exporter_MacB"/>
</dbReference>
<organism evidence="9 10">
    <name type="scientific">Faecalicatena contorta</name>
    <dbReference type="NCBI Taxonomy" id="39482"/>
    <lineage>
        <taxon>Bacteria</taxon>
        <taxon>Bacillati</taxon>
        <taxon>Bacillota</taxon>
        <taxon>Clostridia</taxon>
        <taxon>Lachnospirales</taxon>
        <taxon>Lachnospiraceae</taxon>
        <taxon>Faecalicatena</taxon>
    </lineage>
</organism>
<feature type="transmembrane region" description="Helical" evidence="7">
    <location>
        <begin position="309"/>
        <end position="339"/>
    </location>
</feature>
<comment type="similarity">
    <text evidence="6">Belongs to the ABC-4 integral membrane protein family.</text>
</comment>
<evidence type="ECO:0000256" key="7">
    <source>
        <dbReference type="SAM" id="Phobius"/>
    </source>
</evidence>
<feature type="transmembrane region" description="Helical" evidence="7">
    <location>
        <begin position="20"/>
        <end position="40"/>
    </location>
</feature>
<dbReference type="Proteomes" id="UP000095544">
    <property type="component" value="Unassembled WGS sequence"/>
</dbReference>
<sequence length="886" mass="99481">MKNTIRLAFAYLKYYKKQTLSLFLGILLSASILTGIGSLMGSGRNATLENARGKAGDWHYYVRCDFPWFTDFQGHTEGKGYKVEKFGVLTIRKVMEEPYEITMAYADSGYLDIMGRRLEQGHYPQQKNEVAMDTYTLRNLDIPAEIGSRVKLDNEEFTLCGIISSMPDADSMQVLVDQDLDYGTNGEFLYMKFDESRKVYKQAARLADTFGIEKSGLKRNNQMLKYLGGEGGTSVLNTIKTGVTVKGTGLPYIWYMLNENWNLTEKVVMAALGLFSIFIMYSLFQVSVIRRMSQYSILQTVGMGEKSTFGILAAELFMIFLPGYPLGCILGNAAASLIYRAQGQIFVYPEDFIVHQSGDTRQIAVSLPAPGRFYISEDVIVGGAVFFLVLIFLISFILVRRMHKLTLRELLAKEGGKKRKNRKIYSVKLPNLTGVLTKKFMFARKGAFLGILLSLSVGGLLFLGAAYVSENTRINNELTFKADDGLGSDIQIYVDSDALETVIPERTVQELRQIQGIKSMNAVRYMLGEVSFLDGTFKWNSYYPEIANSGDIKPDPVLMEKYNGVAVQIGEKDYLLKANIYGYDDELLQGLNEYLLKGEIDPDRMRAENSMIFKTIMDGQGNYDGIEIKAGDNITLKTPASPEAAREVLRFESEEIRYRHSDFQAAAVASRPLAKVDTFIGDDGRDRVDIIMTNEQMKKNFGVSGYRTISISLKEGADASKVSDEIRKTVSGVKKCVVKDYTEQIKQENQYLARKMLFFYGVGAILLAISFLHILNSMQYLVAARKHEFGILRAMGITDAGFRKMLVKEGVRYGLYSSLVMVVMYLILQKILYYFMVHVYLYLHPKAGMSPLPVLLMAAVNILICIVAVLISGQSVLKEQIIKSIA</sequence>
<feature type="transmembrane region" description="Helical" evidence="7">
    <location>
        <begin position="855"/>
        <end position="877"/>
    </location>
</feature>
<keyword evidence="3 7" id="KW-0812">Transmembrane</keyword>
<evidence type="ECO:0000256" key="2">
    <source>
        <dbReference type="ARBA" id="ARBA00022475"/>
    </source>
</evidence>
<dbReference type="Pfam" id="PF02687">
    <property type="entry name" value="FtsX"/>
    <property type="match status" value="2"/>
</dbReference>
<dbReference type="STRING" id="39482.ERS852491_02121"/>
<name>A0A174EWL9_9FIRM</name>
<evidence type="ECO:0000313" key="9">
    <source>
        <dbReference type="EMBL" id="CUO40946.1"/>
    </source>
</evidence>
<feature type="domain" description="ABC3 transporter permease C-terminal" evidence="8">
    <location>
        <begin position="267"/>
        <end position="405"/>
    </location>
</feature>
<reference evidence="9 10" key="1">
    <citation type="submission" date="2015-09" db="EMBL/GenBank/DDBJ databases">
        <authorList>
            <consortium name="Pathogen Informatics"/>
        </authorList>
    </citation>
    <scope>NUCLEOTIDE SEQUENCE [LARGE SCALE GENOMIC DNA]</scope>
    <source>
        <strain evidence="9 10">2789STDY5834876</strain>
    </source>
</reference>
<dbReference type="PANTHER" id="PTHR30572:SF4">
    <property type="entry name" value="ABC TRANSPORTER PERMEASE YTRF"/>
    <property type="match status" value="1"/>
</dbReference>
<protein>
    <submittedName>
        <fullName evidence="9">FtsX-like permease family</fullName>
    </submittedName>
</protein>
<feature type="domain" description="ABC3 transporter permease C-terminal" evidence="8">
    <location>
        <begin position="762"/>
        <end position="880"/>
    </location>
</feature>
<dbReference type="AlphaFoldDB" id="A0A174EWL9"/>
<evidence type="ECO:0000256" key="1">
    <source>
        <dbReference type="ARBA" id="ARBA00004651"/>
    </source>
</evidence>
<evidence type="ECO:0000256" key="6">
    <source>
        <dbReference type="ARBA" id="ARBA00038076"/>
    </source>
</evidence>
<dbReference type="PANTHER" id="PTHR30572">
    <property type="entry name" value="MEMBRANE COMPONENT OF TRANSPORTER-RELATED"/>
    <property type="match status" value="1"/>
</dbReference>
<feature type="transmembrane region" description="Helical" evidence="7">
    <location>
        <begin position="379"/>
        <end position="399"/>
    </location>
</feature>
<evidence type="ECO:0000259" key="8">
    <source>
        <dbReference type="Pfam" id="PF02687"/>
    </source>
</evidence>
<comment type="subcellular location">
    <subcellularLocation>
        <location evidence="1">Cell membrane</location>
        <topology evidence="1">Multi-pass membrane protein</topology>
    </subcellularLocation>
</comment>
<evidence type="ECO:0000256" key="4">
    <source>
        <dbReference type="ARBA" id="ARBA00022989"/>
    </source>
</evidence>
<dbReference type="OrthoDB" id="9793166at2"/>
<accession>A0A174EWL9</accession>
<evidence type="ECO:0000256" key="5">
    <source>
        <dbReference type="ARBA" id="ARBA00023136"/>
    </source>
</evidence>
<evidence type="ECO:0000256" key="3">
    <source>
        <dbReference type="ARBA" id="ARBA00022692"/>
    </source>
</evidence>
<dbReference type="EMBL" id="CYZU01000017">
    <property type="protein sequence ID" value="CUO40946.1"/>
    <property type="molecule type" value="Genomic_DNA"/>
</dbReference>
<feature type="transmembrane region" description="Helical" evidence="7">
    <location>
        <begin position="757"/>
        <end position="776"/>
    </location>
</feature>
<gene>
    <name evidence="9" type="ORF">ERS852491_02121</name>
</gene>
<keyword evidence="4 7" id="KW-1133">Transmembrane helix</keyword>
<evidence type="ECO:0000313" key="10">
    <source>
        <dbReference type="Proteomes" id="UP000095544"/>
    </source>
</evidence>